<reference evidence="2 3" key="1">
    <citation type="journal article" date="2024" name="Ann. Entomol. Soc. Am.">
        <title>Genomic analyses of the southern and eastern yellowjacket wasps (Hymenoptera: Vespidae) reveal evolutionary signatures of social life.</title>
        <authorList>
            <person name="Catto M.A."/>
            <person name="Caine P.B."/>
            <person name="Orr S.E."/>
            <person name="Hunt B.G."/>
            <person name="Goodisman M.A.D."/>
        </authorList>
    </citation>
    <scope>NUCLEOTIDE SEQUENCE [LARGE SCALE GENOMIC DNA]</scope>
    <source>
        <strain evidence="2">232</strain>
        <tissue evidence="2">Head and thorax</tissue>
    </source>
</reference>
<evidence type="ECO:0000256" key="1">
    <source>
        <dbReference type="SAM" id="MobiDB-lite"/>
    </source>
</evidence>
<dbReference type="Proteomes" id="UP001607303">
    <property type="component" value="Unassembled WGS sequence"/>
</dbReference>
<proteinExistence type="predicted"/>
<protein>
    <submittedName>
        <fullName evidence="2">Uncharacterized protein</fullName>
    </submittedName>
</protein>
<evidence type="ECO:0000313" key="3">
    <source>
        <dbReference type="Proteomes" id="UP001607303"/>
    </source>
</evidence>
<name>A0ABD2BBV3_VESMC</name>
<sequence>MRSELGEEDGSGSGDVGWMGRMRSGRGGEKEKRKERKKKDDREERLKSRMVLGKDMRTFNGGVKSSKEKDEHFSLLSTILCGNDRSLVS</sequence>
<organism evidence="2 3">
    <name type="scientific">Vespula maculifrons</name>
    <name type="common">Eastern yellow jacket</name>
    <name type="synonym">Wasp</name>
    <dbReference type="NCBI Taxonomy" id="7453"/>
    <lineage>
        <taxon>Eukaryota</taxon>
        <taxon>Metazoa</taxon>
        <taxon>Ecdysozoa</taxon>
        <taxon>Arthropoda</taxon>
        <taxon>Hexapoda</taxon>
        <taxon>Insecta</taxon>
        <taxon>Pterygota</taxon>
        <taxon>Neoptera</taxon>
        <taxon>Endopterygota</taxon>
        <taxon>Hymenoptera</taxon>
        <taxon>Apocrita</taxon>
        <taxon>Aculeata</taxon>
        <taxon>Vespoidea</taxon>
        <taxon>Vespidae</taxon>
        <taxon>Vespinae</taxon>
        <taxon>Vespula</taxon>
    </lineage>
</organism>
<keyword evidence="3" id="KW-1185">Reference proteome</keyword>
<gene>
    <name evidence="2" type="ORF">V1477_015980</name>
</gene>
<feature type="region of interest" description="Disordered" evidence="1">
    <location>
        <begin position="1"/>
        <end position="48"/>
    </location>
</feature>
<evidence type="ECO:0000313" key="2">
    <source>
        <dbReference type="EMBL" id="KAL2730169.1"/>
    </source>
</evidence>
<feature type="compositionally biased region" description="Acidic residues" evidence="1">
    <location>
        <begin position="1"/>
        <end position="10"/>
    </location>
</feature>
<dbReference type="AlphaFoldDB" id="A0ABD2BBV3"/>
<comment type="caution">
    <text evidence="2">The sequence shown here is derived from an EMBL/GenBank/DDBJ whole genome shotgun (WGS) entry which is preliminary data.</text>
</comment>
<feature type="compositionally biased region" description="Basic and acidic residues" evidence="1">
    <location>
        <begin position="26"/>
        <end position="48"/>
    </location>
</feature>
<accession>A0ABD2BBV3</accession>
<dbReference type="EMBL" id="JAYRBN010000091">
    <property type="protein sequence ID" value="KAL2730169.1"/>
    <property type="molecule type" value="Genomic_DNA"/>
</dbReference>